<dbReference type="InterPro" id="IPR019734">
    <property type="entry name" value="TPR_rpt"/>
</dbReference>
<dbReference type="Gramene" id="TVU13379">
    <property type="protein sequence ID" value="TVU13379"/>
    <property type="gene ID" value="EJB05_40432"/>
</dbReference>
<evidence type="ECO:0000313" key="3">
    <source>
        <dbReference type="Proteomes" id="UP000324897"/>
    </source>
</evidence>
<evidence type="ECO:0000313" key="2">
    <source>
        <dbReference type="EMBL" id="TVU13379.1"/>
    </source>
</evidence>
<dbReference type="Pfam" id="PF13424">
    <property type="entry name" value="TPR_12"/>
    <property type="match status" value="1"/>
</dbReference>
<dbReference type="Pfam" id="PF13374">
    <property type="entry name" value="TPR_10"/>
    <property type="match status" value="1"/>
</dbReference>
<dbReference type="InterPro" id="IPR011990">
    <property type="entry name" value="TPR-like_helical_dom_sf"/>
</dbReference>
<reference evidence="2 3" key="1">
    <citation type="journal article" date="2019" name="Sci. Rep.">
        <title>A high-quality genome of Eragrostis curvula grass provides insights into Poaceae evolution and supports new strategies to enhance forage quality.</title>
        <authorList>
            <person name="Carballo J."/>
            <person name="Santos B.A.C.M."/>
            <person name="Zappacosta D."/>
            <person name="Garbus I."/>
            <person name="Selva J.P."/>
            <person name="Gallo C.A."/>
            <person name="Diaz A."/>
            <person name="Albertini E."/>
            <person name="Caccamo M."/>
            <person name="Echenique V."/>
        </authorList>
    </citation>
    <scope>NUCLEOTIDE SEQUENCE [LARGE SCALE GENOMIC DNA]</scope>
    <source>
        <strain evidence="3">cv. Victoria</strain>
        <tissue evidence="2">Leaf</tissue>
    </source>
</reference>
<keyword evidence="3" id="KW-1185">Reference proteome</keyword>
<protein>
    <submittedName>
        <fullName evidence="2">Uncharacterized protein</fullName>
    </submittedName>
</protein>
<feature type="repeat" description="TPR" evidence="1">
    <location>
        <begin position="225"/>
        <end position="258"/>
    </location>
</feature>
<name>A0A5J9TPS2_9POAL</name>
<dbReference type="Gene3D" id="1.25.40.10">
    <property type="entry name" value="Tetratricopeptide repeat domain"/>
    <property type="match status" value="2"/>
</dbReference>
<dbReference type="AlphaFoldDB" id="A0A5J9TPS2"/>
<comment type="caution">
    <text evidence="2">The sequence shown here is derived from an EMBL/GenBank/DDBJ whole genome shotgun (WGS) entry which is preliminary data.</text>
</comment>
<organism evidence="2 3">
    <name type="scientific">Eragrostis curvula</name>
    <name type="common">weeping love grass</name>
    <dbReference type="NCBI Taxonomy" id="38414"/>
    <lineage>
        <taxon>Eukaryota</taxon>
        <taxon>Viridiplantae</taxon>
        <taxon>Streptophyta</taxon>
        <taxon>Embryophyta</taxon>
        <taxon>Tracheophyta</taxon>
        <taxon>Spermatophyta</taxon>
        <taxon>Magnoliopsida</taxon>
        <taxon>Liliopsida</taxon>
        <taxon>Poales</taxon>
        <taxon>Poaceae</taxon>
        <taxon>PACMAD clade</taxon>
        <taxon>Chloridoideae</taxon>
        <taxon>Eragrostideae</taxon>
        <taxon>Eragrostidinae</taxon>
        <taxon>Eragrostis</taxon>
    </lineage>
</organism>
<feature type="repeat" description="TPR" evidence="1">
    <location>
        <begin position="183"/>
        <end position="216"/>
    </location>
</feature>
<proteinExistence type="predicted"/>
<evidence type="ECO:0000256" key="1">
    <source>
        <dbReference type="PROSITE-ProRule" id="PRU00339"/>
    </source>
</evidence>
<keyword evidence="1" id="KW-0802">TPR repeat</keyword>
<sequence length="516" mass="57793">MAAAYRRLFQLRHFPRQFHPAAATHHHSATAAAALSAPSRPFGCSPATERVERKLGVFRPGFISDNNFNHSWHYKIGSTVGAVLIGQAVTAFIIGLGGGSALAQEDSTSLATTSEQAGGNATGLQRIEDGSVISNEHTVKWRIFTDKARDYFQKRQLNEAEKLFQAALHEAKEGFGLRDPHVASALNNLAEFYRLRKEYEKAELLYLEAIEILEESFGCDDIRVATALHSLGICYHLQHKFSQAQACYERALKIEGRVMGLGHPEYASTMYLLAKVLNLQGKRKDAESLTIESIRILEGWQSLDTASAAGRLSLTLEAMDKLKESEELLERCLEVKKKNLPEVHSQVAGTLVQLARLTLHKFARDIMNINDDVATQYLDKAKQLIDDSIRITDQILNSSSSSAPDINKIEATYVLLQALDVAGYLEIGMKRMLTPGEQDHRPIEQALNKCISLYKEPHTRSLVSKILKREYLTCLRSLTWTVEKNYVISQTTRLQDLLGEAQQIMKELGEENNRKE</sequence>
<accession>A0A5J9TPS2</accession>
<dbReference type="EMBL" id="RWGY01000034">
    <property type="protein sequence ID" value="TVU13379.1"/>
    <property type="molecule type" value="Genomic_DNA"/>
</dbReference>
<dbReference type="SUPFAM" id="SSF48452">
    <property type="entry name" value="TPR-like"/>
    <property type="match status" value="2"/>
</dbReference>
<dbReference type="PROSITE" id="PS50005">
    <property type="entry name" value="TPR"/>
    <property type="match status" value="2"/>
</dbReference>
<dbReference type="SMART" id="SM00028">
    <property type="entry name" value="TPR"/>
    <property type="match status" value="5"/>
</dbReference>
<dbReference type="PANTHER" id="PTHR47689">
    <property type="entry name" value="TETRATRICOPEPTIDE REPEAT (TPR)-LIKE SUPERFAMILY PROTEIN"/>
    <property type="match status" value="1"/>
</dbReference>
<dbReference type="Proteomes" id="UP000324897">
    <property type="component" value="Unassembled WGS sequence"/>
</dbReference>
<gene>
    <name evidence="2" type="ORF">EJB05_40432</name>
</gene>
<dbReference type="PANTHER" id="PTHR47689:SF2">
    <property type="entry name" value="TETRATRICOPEPTIDE REPEAT (TPR)-LIKE SUPERFAMILY PROTEIN"/>
    <property type="match status" value="1"/>
</dbReference>
<dbReference type="OrthoDB" id="1658288at2759"/>